<organism evidence="3 4">
    <name type="scientific">Streptomyces lateritius</name>
    <dbReference type="NCBI Taxonomy" id="67313"/>
    <lineage>
        <taxon>Bacteria</taxon>
        <taxon>Bacillati</taxon>
        <taxon>Actinomycetota</taxon>
        <taxon>Actinomycetes</taxon>
        <taxon>Kitasatosporales</taxon>
        <taxon>Streptomycetaceae</taxon>
        <taxon>Streptomyces</taxon>
    </lineage>
</organism>
<name>A0ABW6YH65_9ACTN</name>
<evidence type="ECO:0000256" key="1">
    <source>
        <dbReference type="SAM" id="MobiDB-lite"/>
    </source>
</evidence>
<keyword evidence="4" id="KW-1185">Reference proteome</keyword>
<dbReference type="EMBL" id="JBIBSM010000013">
    <property type="protein sequence ID" value="MFF8279179.1"/>
    <property type="molecule type" value="Genomic_DNA"/>
</dbReference>
<keyword evidence="2" id="KW-0812">Transmembrane</keyword>
<evidence type="ECO:0000313" key="3">
    <source>
        <dbReference type="EMBL" id="MFF8279179.1"/>
    </source>
</evidence>
<feature type="region of interest" description="Disordered" evidence="1">
    <location>
        <begin position="1"/>
        <end position="41"/>
    </location>
</feature>
<evidence type="ECO:0000313" key="4">
    <source>
        <dbReference type="Proteomes" id="UP001603013"/>
    </source>
</evidence>
<dbReference type="Proteomes" id="UP001603013">
    <property type="component" value="Unassembled WGS sequence"/>
</dbReference>
<dbReference type="InterPro" id="IPR045512">
    <property type="entry name" value="DUF6480"/>
</dbReference>
<feature type="compositionally biased region" description="Basic and acidic residues" evidence="1">
    <location>
        <begin position="8"/>
        <end position="18"/>
    </location>
</feature>
<evidence type="ECO:0000256" key="2">
    <source>
        <dbReference type="SAM" id="Phobius"/>
    </source>
</evidence>
<gene>
    <name evidence="3" type="ORF">ACF05T_24155</name>
</gene>
<accession>A0ABW6YH65</accession>
<sequence>MAAYNPDPDPREDPRPLDDVQPGETPPAESSTSSGAGPYRPPKRGWAKGPVIAICVMAVLVAFFFLAYAIVLAV</sequence>
<keyword evidence="2" id="KW-1133">Transmembrane helix</keyword>
<proteinExistence type="predicted"/>
<protein>
    <submittedName>
        <fullName evidence="3">DUF6480 family protein</fullName>
    </submittedName>
</protein>
<feature type="transmembrane region" description="Helical" evidence="2">
    <location>
        <begin position="50"/>
        <end position="71"/>
    </location>
</feature>
<comment type="caution">
    <text evidence="3">The sequence shown here is derived from an EMBL/GenBank/DDBJ whole genome shotgun (WGS) entry which is preliminary data.</text>
</comment>
<keyword evidence="2" id="KW-0472">Membrane</keyword>
<reference evidence="3 4" key="1">
    <citation type="submission" date="2024-10" db="EMBL/GenBank/DDBJ databases">
        <title>The Natural Products Discovery Center: Release of the First 8490 Sequenced Strains for Exploring Actinobacteria Biosynthetic Diversity.</title>
        <authorList>
            <person name="Kalkreuter E."/>
            <person name="Kautsar S.A."/>
            <person name="Yang D."/>
            <person name="Bader C.D."/>
            <person name="Teijaro C.N."/>
            <person name="Fluegel L."/>
            <person name="Davis C.M."/>
            <person name="Simpson J.R."/>
            <person name="Lauterbach L."/>
            <person name="Steele A.D."/>
            <person name="Gui C."/>
            <person name="Meng S."/>
            <person name="Li G."/>
            <person name="Viehrig K."/>
            <person name="Ye F."/>
            <person name="Su P."/>
            <person name="Kiefer A.F."/>
            <person name="Nichols A."/>
            <person name="Cepeda A.J."/>
            <person name="Yan W."/>
            <person name="Fan B."/>
            <person name="Jiang Y."/>
            <person name="Adhikari A."/>
            <person name="Zheng C.-J."/>
            <person name="Schuster L."/>
            <person name="Cowan T.M."/>
            <person name="Smanski M.J."/>
            <person name="Chevrette M.G."/>
            <person name="De Carvalho L.P.S."/>
            <person name="Shen B."/>
        </authorList>
    </citation>
    <scope>NUCLEOTIDE SEQUENCE [LARGE SCALE GENOMIC DNA]</scope>
    <source>
        <strain evidence="3 4">NPDC015755</strain>
    </source>
</reference>
<dbReference type="Pfam" id="PF20088">
    <property type="entry name" value="DUF6480"/>
    <property type="match status" value="1"/>
</dbReference>
<dbReference type="RefSeq" id="WP_158984901.1">
    <property type="nucleotide sequence ID" value="NZ_BMTO01000010.1"/>
</dbReference>